<dbReference type="Proteomes" id="UP000054477">
    <property type="component" value="Unassembled WGS sequence"/>
</dbReference>
<dbReference type="InterPro" id="IPR038765">
    <property type="entry name" value="Papain-like_cys_pep_sf"/>
</dbReference>
<dbReference type="EC" id="3.4.19.12" evidence="7"/>
<reference evidence="11" key="2">
    <citation type="submission" date="2015-01" db="EMBL/GenBank/DDBJ databases">
        <title>Evolutionary Origins and Diversification of the Mycorrhizal Mutualists.</title>
        <authorList>
            <consortium name="DOE Joint Genome Institute"/>
            <consortium name="Mycorrhizal Genomics Consortium"/>
            <person name="Kohler A."/>
            <person name="Kuo A."/>
            <person name="Nagy L.G."/>
            <person name="Floudas D."/>
            <person name="Copeland A."/>
            <person name="Barry K.W."/>
            <person name="Cichocki N."/>
            <person name="Veneault-Fourrey C."/>
            <person name="LaButti K."/>
            <person name="Lindquist E.A."/>
            <person name="Lipzen A."/>
            <person name="Lundell T."/>
            <person name="Morin E."/>
            <person name="Murat C."/>
            <person name="Riley R."/>
            <person name="Ohm R."/>
            <person name="Sun H."/>
            <person name="Tunlid A."/>
            <person name="Henrissat B."/>
            <person name="Grigoriev I.V."/>
            <person name="Hibbett D.S."/>
            <person name="Martin F."/>
        </authorList>
    </citation>
    <scope>NUCLEOTIDE SEQUENCE [LARGE SCALE GENOMIC DNA]</scope>
    <source>
        <strain evidence="11">LaAM-08-1</strain>
    </source>
</reference>
<dbReference type="CDD" id="cd02661">
    <property type="entry name" value="Peptidase_C19E"/>
    <property type="match status" value="1"/>
</dbReference>
<keyword evidence="5 7" id="KW-0378">Hydrolase</keyword>
<dbReference type="InterPro" id="IPR050164">
    <property type="entry name" value="Peptidase_C19"/>
</dbReference>
<feature type="compositionally biased region" description="Basic and acidic residues" evidence="8">
    <location>
        <begin position="584"/>
        <end position="594"/>
    </location>
</feature>
<dbReference type="Pfam" id="PF00443">
    <property type="entry name" value="UCH"/>
    <property type="match status" value="1"/>
</dbReference>
<accession>A0A0C9XSM2</accession>
<comment type="catalytic activity">
    <reaction evidence="1 7">
        <text>Thiol-dependent hydrolysis of ester, thioester, amide, peptide and isopeptide bonds formed by the C-terminal Gly of ubiquitin (a 76-residue protein attached to proteins as an intracellular targeting signal).</text>
        <dbReference type="EC" id="3.4.19.12"/>
    </reaction>
</comment>
<evidence type="ECO:0000256" key="3">
    <source>
        <dbReference type="ARBA" id="ARBA00022670"/>
    </source>
</evidence>
<gene>
    <name evidence="10" type="ORF">K443DRAFT_675712</name>
</gene>
<evidence type="ECO:0000256" key="7">
    <source>
        <dbReference type="RuleBase" id="RU366025"/>
    </source>
</evidence>
<dbReference type="PANTHER" id="PTHR24006">
    <property type="entry name" value="UBIQUITIN CARBOXYL-TERMINAL HYDROLASE"/>
    <property type="match status" value="1"/>
</dbReference>
<dbReference type="GO" id="GO:0006508">
    <property type="term" value="P:proteolysis"/>
    <property type="evidence" value="ECO:0007669"/>
    <property type="project" value="UniProtKB-KW"/>
</dbReference>
<evidence type="ECO:0000313" key="10">
    <source>
        <dbReference type="EMBL" id="KIK04699.1"/>
    </source>
</evidence>
<dbReference type="STRING" id="1095629.A0A0C9XSM2"/>
<dbReference type="InterPro" id="IPR028889">
    <property type="entry name" value="USP"/>
</dbReference>
<sequence>MLATPLLPAPTFSSQHDPDDSMRYRPSRDIETFNSLLPPPIEFLEGSSSGALAVPEGKYEPINSAGSQPPSKTDKHAPSPPTPSTSKSLAPPTSAKTASLYSDAIDMTWPAACNSAAGLFNSGNTCFLNSALQCLLHTPPLLRIIISHNIKTCRMDKGFCMSCNLREVIVKAYGSKAPFVPSSITNRLQTIAKHMRKGRQEDTHEFLRYAIDALQKSCLAGHSPKIDPKIAETTWVHKVFGGRLRSRVTCRDCGHNSDTFDSILDLSLDIHKSESLRDALRTFVAIDYLRGADKYKCEKCKKHVVAEKRFTIHEAPLVLTVHFKRFSPMGRKISHHVNFEEHLSLKPFMSEDQHGPSYSLYGIICHAGGGPNSGHYYAFVKAKDGQWWEMNDEMRSRVGSAPTNKKTAYMLFYIRNKGQGLDIAVKAPPLDQTSSAPQRNGLAAGMKKRKERDSEAGGPEDMGMKVSKPFGPLERPSTPVVPDAVTPDAKRPVNGIDPQAALIKSKIEAASAEQARRALAIIGNYNSDSDAEGKVQEKGEDLGSPTKESDRPSSPAHGPPMSSSPAIPTSSFYGTSNASKKRKSPDTTADRDHNITPAPAKTYLQKKSFNRKPRGI</sequence>
<organism evidence="10 11">
    <name type="scientific">Laccaria amethystina LaAM-08-1</name>
    <dbReference type="NCBI Taxonomy" id="1095629"/>
    <lineage>
        <taxon>Eukaryota</taxon>
        <taxon>Fungi</taxon>
        <taxon>Dikarya</taxon>
        <taxon>Basidiomycota</taxon>
        <taxon>Agaricomycotina</taxon>
        <taxon>Agaricomycetes</taxon>
        <taxon>Agaricomycetidae</taxon>
        <taxon>Agaricales</taxon>
        <taxon>Agaricineae</taxon>
        <taxon>Hydnangiaceae</taxon>
        <taxon>Laccaria</taxon>
    </lineage>
</organism>
<proteinExistence type="inferred from homology"/>
<keyword evidence="3 7" id="KW-0645">Protease</keyword>
<evidence type="ECO:0000256" key="5">
    <source>
        <dbReference type="ARBA" id="ARBA00022801"/>
    </source>
</evidence>
<dbReference type="PROSITE" id="PS00973">
    <property type="entry name" value="USP_2"/>
    <property type="match status" value="1"/>
</dbReference>
<dbReference type="Gene3D" id="3.90.70.10">
    <property type="entry name" value="Cysteine proteinases"/>
    <property type="match status" value="1"/>
</dbReference>
<keyword evidence="6 7" id="KW-0788">Thiol protease</keyword>
<reference evidence="10 11" key="1">
    <citation type="submission" date="2014-04" db="EMBL/GenBank/DDBJ databases">
        <authorList>
            <consortium name="DOE Joint Genome Institute"/>
            <person name="Kuo A."/>
            <person name="Kohler A."/>
            <person name="Nagy L.G."/>
            <person name="Floudas D."/>
            <person name="Copeland A."/>
            <person name="Barry K.W."/>
            <person name="Cichocki N."/>
            <person name="Veneault-Fourrey C."/>
            <person name="LaButti K."/>
            <person name="Lindquist E.A."/>
            <person name="Lipzen A."/>
            <person name="Lundell T."/>
            <person name="Morin E."/>
            <person name="Murat C."/>
            <person name="Sun H."/>
            <person name="Tunlid A."/>
            <person name="Henrissat B."/>
            <person name="Grigoriev I.V."/>
            <person name="Hibbett D.S."/>
            <person name="Martin F."/>
            <person name="Nordberg H.P."/>
            <person name="Cantor M.N."/>
            <person name="Hua S.X."/>
        </authorList>
    </citation>
    <scope>NUCLEOTIDE SEQUENCE [LARGE SCALE GENOMIC DNA]</scope>
    <source>
        <strain evidence="10 11">LaAM-08-1</strain>
    </source>
</reference>
<feature type="region of interest" description="Disordered" evidence="8">
    <location>
        <begin position="47"/>
        <end position="94"/>
    </location>
</feature>
<evidence type="ECO:0000256" key="8">
    <source>
        <dbReference type="SAM" id="MobiDB-lite"/>
    </source>
</evidence>
<evidence type="ECO:0000313" key="11">
    <source>
        <dbReference type="Proteomes" id="UP000054477"/>
    </source>
</evidence>
<dbReference type="GO" id="GO:0016579">
    <property type="term" value="P:protein deubiquitination"/>
    <property type="evidence" value="ECO:0007669"/>
    <property type="project" value="InterPro"/>
</dbReference>
<dbReference type="OrthoDB" id="420187at2759"/>
<feature type="region of interest" description="Disordered" evidence="8">
    <location>
        <begin position="1"/>
        <end position="33"/>
    </location>
</feature>
<evidence type="ECO:0000259" key="9">
    <source>
        <dbReference type="PROSITE" id="PS50235"/>
    </source>
</evidence>
<dbReference type="SUPFAM" id="SSF54001">
    <property type="entry name" value="Cysteine proteinases"/>
    <property type="match status" value="1"/>
</dbReference>
<name>A0A0C9XSM2_9AGAR</name>
<dbReference type="PROSITE" id="PS00972">
    <property type="entry name" value="USP_1"/>
    <property type="match status" value="1"/>
</dbReference>
<dbReference type="EMBL" id="KN838567">
    <property type="protein sequence ID" value="KIK04699.1"/>
    <property type="molecule type" value="Genomic_DNA"/>
</dbReference>
<comment type="similarity">
    <text evidence="2 7">Belongs to the peptidase C19 family.</text>
</comment>
<dbReference type="InterPro" id="IPR018200">
    <property type="entry name" value="USP_CS"/>
</dbReference>
<feature type="region of interest" description="Disordered" evidence="8">
    <location>
        <begin position="429"/>
        <end position="495"/>
    </location>
</feature>
<feature type="compositionally biased region" description="Polar residues" evidence="8">
    <location>
        <begin position="561"/>
        <end position="578"/>
    </location>
</feature>
<feature type="region of interest" description="Disordered" evidence="8">
    <location>
        <begin position="524"/>
        <end position="616"/>
    </location>
</feature>
<evidence type="ECO:0000256" key="6">
    <source>
        <dbReference type="ARBA" id="ARBA00022807"/>
    </source>
</evidence>
<feature type="compositionally biased region" description="Basic and acidic residues" evidence="8">
    <location>
        <begin position="16"/>
        <end position="31"/>
    </location>
</feature>
<keyword evidence="11" id="KW-1185">Reference proteome</keyword>
<keyword evidence="4 7" id="KW-0833">Ubl conjugation pathway</keyword>
<feature type="compositionally biased region" description="Low complexity" evidence="8">
    <location>
        <begin position="84"/>
        <end position="94"/>
    </location>
</feature>
<dbReference type="PANTHER" id="PTHR24006:SF758">
    <property type="entry name" value="UBIQUITIN CARBOXYL-TERMINAL HYDROLASE 36"/>
    <property type="match status" value="1"/>
</dbReference>
<dbReference type="PROSITE" id="PS50235">
    <property type="entry name" value="USP_3"/>
    <property type="match status" value="1"/>
</dbReference>
<dbReference type="GO" id="GO:0005829">
    <property type="term" value="C:cytosol"/>
    <property type="evidence" value="ECO:0007669"/>
    <property type="project" value="TreeGrafter"/>
</dbReference>
<feature type="domain" description="USP" evidence="9">
    <location>
        <begin position="117"/>
        <end position="416"/>
    </location>
</feature>
<dbReference type="AlphaFoldDB" id="A0A0C9XSM2"/>
<dbReference type="GO" id="GO:0005634">
    <property type="term" value="C:nucleus"/>
    <property type="evidence" value="ECO:0007669"/>
    <property type="project" value="TreeGrafter"/>
</dbReference>
<evidence type="ECO:0000256" key="2">
    <source>
        <dbReference type="ARBA" id="ARBA00009085"/>
    </source>
</evidence>
<evidence type="ECO:0000256" key="4">
    <source>
        <dbReference type="ARBA" id="ARBA00022786"/>
    </source>
</evidence>
<dbReference type="GO" id="GO:0004843">
    <property type="term" value="F:cysteine-type deubiquitinase activity"/>
    <property type="evidence" value="ECO:0007669"/>
    <property type="project" value="UniProtKB-UniRule"/>
</dbReference>
<dbReference type="InterPro" id="IPR001394">
    <property type="entry name" value="Peptidase_C19_UCH"/>
</dbReference>
<evidence type="ECO:0000256" key="1">
    <source>
        <dbReference type="ARBA" id="ARBA00000707"/>
    </source>
</evidence>
<dbReference type="FunFam" id="3.90.70.10:FF:000119">
    <property type="entry name" value="Ubiquitin specific peptidase 36"/>
    <property type="match status" value="1"/>
</dbReference>
<protein>
    <recommendedName>
        <fullName evidence="7">Ubiquitin carboxyl-terminal hydrolase</fullName>
        <ecNumber evidence="7">3.4.19.12</ecNumber>
    </recommendedName>
</protein>
<dbReference type="HOGENOM" id="CLU_008279_10_4_1"/>
<feature type="compositionally biased region" description="Basic and acidic residues" evidence="8">
    <location>
        <begin position="531"/>
        <end position="551"/>
    </location>
</feature>